<evidence type="ECO:0000313" key="8">
    <source>
        <dbReference type="EMBL" id="EWY41138.1"/>
    </source>
</evidence>
<dbReference type="PANTHER" id="PTHR30589">
    <property type="entry name" value="PROLIPOPROTEIN DIACYLGLYCERYL TRANSFERASE"/>
    <property type="match status" value="1"/>
</dbReference>
<feature type="transmembrane region" description="Helical" evidence="7">
    <location>
        <begin position="122"/>
        <end position="143"/>
    </location>
</feature>
<dbReference type="PANTHER" id="PTHR30589:SF0">
    <property type="entry name" value="PHOSPHATIDYLGLYCEROL--PROLIPOPROTEIN DIACYLGLYCERYL TRANSFERASE"/>
    <property type="match status" value="1"/>
</dbReference>
<evidence type="ECO:0000256" key="6">
    <source>
        <dbReference type="ARBA" id="ARBA00023136"/>
    </source>
</evidence>
<dbReference type="EMBL" id="AVFL01000005">
    <property type="protein sequence ID" value="EWY41138.1"/>
    <property type="molecule type" value="Genomic_DNA"/>
</dbReference>
<dbReference type="GO" id="GO:0042158">
    <property type="term" value="P:lipoprotein biosynthetic process"/>
    <property type="evidence" value="ECO:0007669"/>
    <property type="project" value="UniProtKB-UniRule"/>
</dbReference>
<evidence type="ECO:0000256" key="2">
    <source>
        <dbReference type="ARBA" id="ARBA00022475"/>
    </source>
</evidence>
<feature type="transmembrane region" description="Helical" evidence="7">
    <location>
        <begin position="243"/>
        <end position="262"/>
    </location>
</feature>
<keyword evidence="5 7" id="KW-1133">Transmembrane helix</keyword>
<gene>
    <name evidence="7" type="primary">lgt</name>
    <name evidence="8" type="ORF">N825_31245</name>
</gene>
<keyword evidence="2 7" id="KW-1003">Cell membrane</keyword>
<dbReference type="PROSITE" id="PS01311">
    <property type="entry name" value="LGT"/>
    <property type="match status" value="1"/>
</dbReference>
<dbReference type="NCBIfam" id="TIGR00544">
    <property type="entry name" value="lgt"/>
    <property type="match status" value="1"/>
</dbReference>
<dbReference type="STRING" id="1385369.N825_31245"/>
<evidence type="ECO:0000256" key="4">
    <source>
        <dbReference type="ARBA" id="ARBA00022692"/>
    </source>
</evidence>
<sequence length="291" mass="31265">MLAILFPAIDPVALQIGPIAIRWYALAYLIGFVAGWRYCIALARKDDRPPTALDFDDFLTWAVIGVILGGRLGYVLFYNTGYYLNNPLEALAVWHGGMSFHGGLLGVVAAILLFSRRRGFSPLALGDLIACAAPIGLFFGRLANFANAELWGRVADVPWAVIFPGERAGGLPRHPSQLYEAALEGLVLFVVLAILARRPSVRARPGLLAGVFFIGYGLSRILVEHFREPDPQLGFLLGGNVTMGQILSVPMVLFGVALIVVARRRPALAGAADRPAASAGTAPHPDARDGR</sequence>
<feature type="transmembrane region" description="Helical" evidence="7">
    <location>
        <begin position="178"/>
        <end position="195"/>
    </location>
</feature>
<feature type="transmembrane region" description="Helical" evidence="7">
    <location>
        <begin position="98"/>
        <end position="115"/>
    </location>
</feature>
<dbReference type="EC" id="2.5.1.145" evidence="7"/>
<dbReference type="InterPro" id="IPR001640">
    <property type="entry name" value="Lgt"/>
</dbReference>
<dbReference type="PATRIC" id="fig|1385369.3.peg.1889"/>
<name>W9HBB7_9PROT</name>
<proteinExistence type="inferred from homology"/>
<comment type="pathway">
    <text evidence="7">Protein modification; lipoprotein biosynthesis (diacylglyceryl transfer).</text>
</comment>
<keyword evidence="6 7" id="KW-0472">Membrane</keyword>
<dbReference type="AlphaFoldDB" id="W9HBB7"/>
<feature type="binding site" evidence="7">
    <location>
        <position position="141"/>
    </location>
    <ligand>
        <name>a 1,2-diacyl-sn-glycero-3-phospho-(1'-sn-glycerol)</name>
        <dbReference type="ChEBI" id="CHEBI:64716"/>
    </ligand>
</feature>
<keyword evidence="3 7" id="KW-0808">Transferase</keyword>
<evidence type="ECO:0000256" key="1">
    <source>
        <dbReference type="ARBA" id="ARBA00007150"/>
    </source>
</evidence>
<comment type="similarity">
    <text evidence="1 7">Belongs to the Lgt family.</text>
</comment>
<dbReference type="OrthoDB" id="871140at2"/>
<dbReference type="GO" id="GO:0008961">
    <property type="term" value="F:phosphatidylglycerol-prolipoprotein diacylglyceryl transferase activity"/>
    <property type="evidence" value="ECO:0007669"/>
    <property type="project" value="UniProtKB-UniRule"/>
</dbReference>
<dbReference type="Proteomes" id="UP000019486">
    <property type="component" value="Unassembled WGS sequence"/>
</dbReference>
<protein>
    <recommendedName>
        <fullName evidence="7">Phosphatidylglycerol--prolipoprotein diacylglyceryl transferase</fullName>
        <ecNumber evidence="7">2.5.1.145</ecNumber>
    </recommendedName>
</protein>
<keyword evidence="9" id="KW-1185">Reference proteome</keyword>
<accession>W9HBB7</accession>
<dbReference type="GO" id="GO:0005886">
    <property type="term" value="C:plasma membrane"/>
    <property type="evidence" value="ECO:0007669"/>
    <property type="project" value="UniProtKB-SubCell"/>
</dbReference>
<evidence type="ECO:0000313" key="9">
    <source>
        <dbReference type="Proteomes" id="UP000019486"/>
    </source>
</evidence>
<evidence type="ECO:0000256" key="3">
    <source>
        <dbReference type="ARBA" id="ARBA00022679"/>
    </source>
</evidence>
<organism evidence="8 9">
    <name type="scientific">Skermanella stibiiresistens SB22</name>
    <dbReference type="NCBI Taxonomy" id="1385369"/>
    <lineage>
        <taxon>Bacteria</taxon>
        <taxon>Pseudomonadati</taxon>
        <taxon>Pseudomonadota</taxon>
        <taxon>Alphaproteobacteria</taxon>
        <taxon>Rhodospirillales</taxon>
        <taxon>Azospirillaceae</taxon>
        <taxon>Skermanella</taxon>
    </lineage>
</organism>
<feature type="transmembrane region" description="Helical" evidence="7">
    <location>
        <begin position="20"/>
        <end position="38"/>
    </location>
</feature>
<keyword evidence="4 7" id="KW-0812">Transmembrane</keyword>
<keyword evidence="8" id="KW-0449">Lipoprotein</keyword>
<evidence type="ECO:0000256" key="7">
    <source>
        <dbReference type="HAMAP-Rule" id="MF_01147"/>
    </source>
</evidence>
<dbReference type="RefSeq" id="WP_051511803.1">
    <property type="nucleotide sequence ID" value="NZ_AVFL01000005.1"/>
</dbReference>
<evidence type="ECO:0000256" key="5">
    <source>
        <dbReference type="ARBA" id="ARBA00022989"/>
    </source>
</evidence>
<comment type="subcellular location">
    <subcellularLocation>
        <location evidence="7">Cell membrane</location>
        <topology evidence="7">Multi-pass membrane protein</topology>
    </subcellularLocation>
</comment>
<comment type="catalytic activity">
    <reaction evidence="7">
        <text>L-cysteinyl-[prolipoprotein] + a 1,2-diacyl-sn-glycero-3-phospho-(1'-sn-glycerol) = an S-1,2-diacyl-sn-glyceryl-L-cysteinyl-[prolipoprotein] + sn-glycerol 1-phosphate + H(+)</text>
        <dbReference type="Rhea" id="RHEA:56712"/>
        <dbReference type="Rhea" id="RHEA-COMP:14679"/>
        <dbReference type="Rhea" id="RHEA-COMP:14680"/>
        <dbReference type="ChEBI" id="CHEBI:15378"/>
        <dbReference type="ChEBI" id="CHEBI:29950"/>
        <dbReference type="ChEBI" id="CHEBI:57685"/>
        <dbReference type="ChEBI" id="CHEBI:64716"/>
        <dbReference type="ChEBI" id="CHEBI:140658"/>
        <dbReference type="EC" id="2.5.1.145"/>
    </reaction>
</comment>
<dbReference type="UniPathway" id="UPA00664"/>
<dbReference type="Pfam" id="PF01790">
    <property type="entry name" value="LGT"/>
    <property type="match status" value="1"/>
</dbReference>
<comment type="caution">
    <text evidence="8">The sequence shown here is derived from an EMBL/GenBank/DDBJ whole genome shotgun (WGS) entry which is preliminary data.</text>
</comment>
<comment type="function">
    <text evidence="7">Catalyzes the transfer of the diacylglyceryl group from phosphatidylglycerol to the sulfhydryl group of the N-terminal cysteine of a prolipoprotein, the first step in the formation of mature lipoproteins.</text>
</comment>
<dbReference type="HAMAP" id="MF_01147">
    <property type="entry name" value="Lgt"/>
    <property type="match status" value="1"/>
</dbReference>
<feature type="transmembrane region" description="Helical" evidence="7">
    <location>
        <begin position="207"/>
        <end position="223"/>
    </location>
</feature>
<feature type="transmembrane region" description="Helical" evidence="7">
    <location>
        <begin position="58"/>
        <end position="78"/>
    </location>
</feature>
<reference evidence="8 9" key="1">
    <citation type="submission" date="2013-08" db="EMBL/GenBank/DDBJ databases">
        <title>The genome sequence of Skermanella stibiiresistens.</title>
        <authorList>
            <person name="Zhu W."/>
            <person name="Wang G."/>
        </authorList>
    </citation>
    <scope>NUCLEOTIDE SEQUENCE [LARGE SCALE GENOMIC DNA]</scope>
    <source>
        <strain evidence="8 9">SB22</strain>
    </source>
</reference>